<dbReference type="EMBL" id="DAKRPA010000042">
    <property type="protein sequence ID" value="DBA01717.1"/>
    <property type="molecule type" value="Genomic_DNA"/>
</dbReference>
<organism evidence="11 12">
    <name type="scientific">Lagenidium giganteum</name>
    <dbReference type="NCBI Taxonomy" id="4803"/>
    <lineage>
        <taxon>Eukaryota</taxon>
        <taxon>Sar</taxon>
        <taxon>Stramenopiles</taxon>
        <taxon>Oomycota</taxon>
        <taxon>Peronosporomycetes</taxon>
        <taxon>Pythiales</taxon>
        <taxon>Pythiaceae</taxon>
    </lineage>
</organism>
<evidence type="ECO:0000256" key="5">
    <source>
        <dbReference type="ARBA" id="ARBA00022989"/>
    </source>
</evidence>
<keyword evidence="7 9" id="KW-0472">Membrane</keyword>
<dbReference type="GO" id="GO:0005789">
    <property type="term" value="C:endoplasmic reticulum membrane"/>
    <property type="evidence" value="ECO:0007669"/>
    <property type="project" value="UniProtKB-SubCell"/>
</dbReference>
<comment type="subcellular location">
    <subcellularLocation>
        <location evidence="1">Endoplasmic reticulum membrane</location>
        <topology evidence="1">Multi-pass membrane protein</topology>
    </subcellularLocation>
</comment>
<evidence type="ECO:0000256" key="6">
    <source>
        <dbReference type="ARBA" id="ARBA00023015"/>
    </source>
</evidence>
<dbReference type="Gene3D" id="1.10.472.10">
    <property type="entry name" value="Cyclin-like"/>
    <property type="match status" value="1"/>
</dbReference>
<reference evidence="11" key="2">
    <citation type="journal article" date="2023" name="Microbiol Resour">
        <title>Decontamination and Annotation of the Draft Genome Sequence of the Oomycete Lagenidium giganteum ARSEF 373.</title>
        <authorList>
            <person name="Morgan W.R."/>
            <person name="Tartar A."/>
        </authorList>
    </citation>
    <scope>NUCLEOTIDE SEQUENCE</scope>
    <source>
        <strain evidence="11">ARSEF 373</strain>
    </source>
</reference>
<dbReference type="InterPro" id="IPR013150">
    <property type="entry name" value="TFIIB_cyclin"/>
</dbReference>
<keyword evidence="12" id="KW-1185">Reference proteome</keyword>
<evidence type="ECO:0000256" key="2">
    <source>
        <dbReference type="ARBA" id="ARBA00010430"/>
    </source>
</evidence>
<keyword evidence="3 9" id="KW-0812">Transmembrane</keyword>
<sequence length="334" mass="36595">MLKYQKWVVALVVLFALWLALCKYVAALVPDARVLQVVQMLPMYALVSFGAYSLAVIGINVISIEDCVDASKELDVQVKDAKEDLRKKGMKLVGEAADHRLDSVSLSSYLVDASRSKGADDGGLSVKRPNINQESAQVRRMVNSMDRIKELAADMGLTKGVLEMALDIYAEAERKEISMRGPEKDSVPVAILFIACRKNGHSRSLKEFEAASGVAKKRIGKTFLSLTRSMEIDMCQASTEEYVARFCSKLGLPHKTQHIANDVAKKADTLGLSTGKSPIAMAASVIYLVAAYTNAKRSIQEISNVTMIGEKNMKVVCKELNKSRVVLFEGVLLT</sequence>
<dbReference type="PANTHER" id="PTHR11618:SF13">
    <property type="entry name" value="TRANSCRIPTION INITIATION FACTOR IIB"/>
    <property type="match status" value="1"/>
</dbReference>
<protein>
    <recommendedName>
        <fullName evidence="10">Transcription factor TFIIB cyclin-like domain-containing protein</fullName>
    </recommendedName>
</protein>
<proteinExistence type="inferred from homology"/>
<reference evidence="11" key="1">
    <citation type="submission" date="2022-11" db="EMBL/GenBank/DDBJ databases">
        <authorList>
            <person name="Morgan W.R."/>
            <person name="Tartar A."/>
        </authorList>
    </citation>
    <scope>NUCLEOTIDE SEQUENCE</scope>
    <source>
        <strain evidence="11">ARSEF 373</strain>
    </source>
</reference>
<comment type="similarity">
    <text evidence="2">Belongs to the DPM3 family.</text>
</comment>
<dbReference type="Proteomes" id="UP001146120">
    <property type="component" value="Unassembled WGS sequence"/>
</dbReference>
<evidence type="ECO:0000256" key="8">
    <source>
        <dbReference type="ARBA" id="ARBA00023163"/>
    </source>
</evidence>
<keyword evidence="8" id="KW-0804">Transcription</keyword>
<feature type="transmembrane region" description="Helical" evidence="9">
    <location>
        <begin position="43"/>
        <end position="62"/>
    </location>
</feature>
<dbReference type="InterPro" id="IPR013174">
    <property type="entry name" value="DPM3"/>
</dbReference>
<dbReference type="InterPro" id="IPR000812">
    <property type="entry name" value="TFIIB"/>
</dbReference>
<keyword evidence="6" id="KW-0805">Transcription regulation</keyword>
<evidence type="ECO:0000256" key="9">
    <source>
        <dbReference type="SAM" id="Phobius"/>
    </source>
</evidence>
<dbReference type="GO" id="GO:0070897">
    <property type="term" value="P:transcription preinitiation complex assembly"/>
    <property type="evidence" value="ECO:0007669"/>
    <property type="project" value="InterPro"/>
</dbReference>
<dbReference type="Pfam" id="PF08285">
    <property type="entry name" value="DPM3"/>
    <property type="match status" value="1"/>
</dbReference>
<dbReference type="GO" id="GO:0097550">
    <property type="term" value="C:transcription preinitiation complex"/>
    <property type="evidence" value="ECO:0007669"/>
    <property type="project" value="TreeGrafter"/>
</dbReference>
<dbReference type="PRINTS" id="PR00685">
    <property type="entry name" value="TIFACTORIIB"/>
</dbReference>
<dbReference type="AlphaFoldDB" id="A0AAV2Z4W2"/>
<keyword evidence="5 9" id="KW-1133">Transmembrane helix</keyword>
<dbReference type="SUPFAM" id="SSF47954">
    <property type="entry name" value="Cyclin-like"/>
    <property type="match status" value="2"/>
</dbReference>
<gene>
    <name evidence="11" type="ORF">N0F65_010127</name>
</gene>
<accession>A0AAV2Z4W2</accession>
<dbReference type="GO" id="GO:0017025">
    <property type="term" value="F:TBP-class protein binding"/>
    <property type="evidence" value="ECO:0007669"/>
    <property type="project" value="InterPro"/>
</dbReference>
<keyword evidence="4" id="KW-0256">Endoplasmic reticulum</keyword>
<dbReference type="Gene3D" id="1.10.472.170">
    <property type="match status" value="1"/>
</dbReference>
<evidence type="ECO:0000256" key="7">
    <source>
        <dbReference type="ARBA" id="ARBA00023136"/>
    </source>
</evidence>
<comment type="caution">
    <text evidence="11">The sequence shown here is derived from an EMBL/GenBank/DDBJ whole genome shotgun (WGS) entry which is preliminary data.</text>
</comment>
<feature type="domain" description="Transcription factor TFIIB cyclin-like" evidence="10">
    <location>
        <begin position="141"/>
        <end position="227"/>
    </location>
</feature>
<dbReference type="GO" id="GO:0005634">
    <property type="term" value="C:nucleus"/>
    <property type="evidence" value="ECO:0007669"/>
    <property type="project" value="TreeGrafter"/>
</dbReference>
<dbReference type="InterPro" id="IPR036915">
    <property type="entry name" value="Cyclin-like_sf"/>
</dbReference>
<evidence type="ECO:0000256" key="3">
    <source>
        <dbReference type="ARBA" id="ARBA00022692"/>
    </source>
</evidence>
<evidence type="ECO:0000256" key="1">
    <source>
        <dbReference type="ARBA" id="ARBA00004477"/>
    </source>
</evidence>
<evidence type="ECO:0000313" key="12">
    <source>
        <dbReference type="Proteomes" id="UP001146120"/>
    </source>
</evidence>
<feature type="domain" description="Transcription factor TFIIB cyclin-like" evidence="10">
    <location>
        <begin position="235"/>
        <end position="321"/>
    </location>
</feature>
<dbReference type="PANTHER" id="PTHR11618">
    <property type="entry name" value="TRANSCRIPTION INITIATION FACTOR IIB-RELATED"/>
    <property type="match status" value="1"/>
</dbReference>
<evidence type="ECO:0000313" key="11">
    <source>
        <dbReference type="EMBL" id="DBA01717.1"/>
    </source>
</evidence>
<evidence type="ECO:0000259" key="10">
    <source>
        <dbReference type="Pfam" id="PF00382"/>
    </source>
</evidence>
<dbReference type="Pfam" id="PF00382">
    <property type="entry name" value="TFIIB"/>
    <property type="match status" value="2"/>
</dbReference>
<evidence type="ECO:0000256" key="4">
    <source>
        <dbReference type="ARBA" id="ARBA00022824"/>
    </source>
</evidence>
<name>A0AAV2Z4W2_9STRA</name>